<dbReference type="SUPFAM" id="SSF52096">
    <property type="entry name" value="ClpP/crotonase"/>
    <property type="match status" value="1"/>
</dbReference>
<dbReference type="AlphaFoldDB" id="A0AAE3FRG8"/>
<sequence length="269" mass="28959">MATDEFSAEYEHVSVEREGAVGYLRMDRADAYNAMNEMMAGEIRDASIELMETDDDVRCTVLTGAGEWFNTGADLSQLEGDESDGRRLRDLASRIHTAVQHIATAPKPAVAGVNGVAAGAGFGLAMAADLVVVSEDARFEFAYPRLGLSGDGGITHFLPELVGHRRAREIALLDEPIDAEKAVELGLATEVVPASSFDDRLDELASELANGPTRAFGATKRLLTNSHTRSLDDHLDAETNTIARLAGTDDYARGHEAFFAESEPEFEGN</sequence>
<dbReference type="Proteomes" id="UP001202674">
    <property type="component" value="Unassembled WGS sequence"/>
</dbReference>
<comment type="caution">
    <text evidence="2">The sequence shown here is derived from an EMBL/GenBank/DDBJ whole genome shotgun (WGS) entry which is preliminary data.</text>
</comment>
<dbReference type="RefSeq" id="WP_250596483.1">
    <property type="nucleotide sequence ID" value="NZ_JAKRVY010000004.1"/>
</dbReference>
<accession>A0AAE3FRG8</accession>
<dbReference type="InterPro" id="IPR001753">
    <property type="entry name" value="Enoyl-CoA_hydra/iso"/>
</dbReference>
<evidence type="ECO:0000313" key="3">
    <source>
        <dbReference type="Proteomes" id="UP001202674"/>
    </source>
</evidence>
<dbReference type="InterPro" id="IPR018376">
    <property type="entry name" value="Enoyl-CoA_hyd/isom_CS"/>
</dbReference>
<name>A0AAE3FRG8_9EURY</name>
<dbReference type="PANTHER" id="PTHR43459">
    <property type="entry name" value="ENOYL-COA HYDRATASE"/>
    <property type="match status" value="1"/>
</dbReference>
<dbReference type="GO" id="GO:0003824">
    <property type="term" value="F:catalytic activity"/>
    <property type="evidence" value="ECO:0007669"/>
    <property type="project" value="InterPro"/>
</dbReference>
<evidence type="ECO:0000313" key="2">
    <source>
        <dbReference type="EMBL" id="MCL9813816.1"/>
    </source>
</evidence>
<organism evidence="2 3">
    <name type="scientific">Natranaeroarchaeum aerophilus</name>
    <dbReference type="NCBI Taxonomy" id="2917711"/>
    <lineage>
        <taxon>Archaea</taxon>
        <taxon>Methanobacteriati</taxon>
        <taxon>Methanobacteriota</taxon>
        <taxon>Stenosarchaea group</taxon>
        <taxon>Halobacteria</taxon>
        <taxon>Halobacteriales</taxon>
        <taxon>Natronoarchaeaceae</taxon>
        <taxon>Natranaeroarchaeum</taxon>
    </lineage>
</organism>
<dbReference type="Gene3D" id="1.10.12.10">
    <property type="entry name" value="Lyase 2-enoyl-coa Hydratase, Chain A, domain 2"/>
    <property type="match status" value="1"/>
</dbReference>
<dbReference type="Pfam" id="PF00378">
    <property type="entry name" value="ECH_1"/>
    <property type="match status" value="1"/>
</dbReference>
<keyword evidence="3" id="KW-1185">Reference proteome</keyword>
<dbReference type="EMBL" id="JAKRVY010000004">
    <property type="protein sequence ID" value="MCL9813816.1"/>
    <property type="molecule type" value="Genomic_DNA"/>
</dbReference>
<dbReference type="InterPro" id="IPR029045">
    <property type="entry name" value="ClpP/crotonase-like_dom_sf"/>
</dbReference>
<evidence type="ECO:0000256" key="1">
    <source>
        <dbReference type="RuleBase" id="RU003707"/>
    </source>
</evidence>
<proteinExistence type="inferred from homology"/>
<dbReference type="InterPro" id="IPR014748">
    <property type="entry name" value="Enoyl-CoA_hydra_C"/>
</dbReference>
<comment type="similarity">
    <text evidence="1">Belongs to the enoyl-CoA hydratase/isomerase family.</text>
</comment>
<reference evidence="2 3" key="1">
    <citation type="journal article" date="2022" name="Syst. Appl. Microbiol.">
        <title>Natronocalculus amylovorans gen. nov., sp. nov., and Natranaeroarchaeum aerophilus sp. nov., dominant culturable amylolytic natronoarchaea from hypersaline soda lakes in southwestern Siberia.</title>
        <authorList>
            <person name="Sorokin D.Y."/>
            <person name="Elcheninov A.G."/>
            <person name="Khizhniak T.V."/>
            <person name="Koenen M."/>
            <person name="Bale N.J."/>
            <person name="Damste J.S.S."/>
            <person name="Kublanov I.V."/>
        </authorList>
    </citation>
    <scope>NUCLEOTIDE SEQUENCE [LARGE SCALE GENOMIC DNA]</scope>
    <source>
        <strain evidence="2 3">AArc-St1-1</strain>
    </source>
</reference>
<protein>
    <submittedName>
        <fullName evidence="2">Enoyl-CoA hydratase-related protein</fullName>
    </submittedName>
</protein>
<gene>
    <name evidence="2" type="ORF">AArcSt11_09140</name>
</gene>
<dbReference type="PROSITE" id="PS00166">
    <property type="entry name" value="ENOYL_COA_HYDRATASE"/>
    <property type="match status" value="1"/>
</dbReference>
<dbReference type="PANTHER" id="PTHR43459:SF1">
    <property type="entry name" value="EG:BACN32G11.4 PROTEIN"/>
    <property type="match status" value="1"/>
</dbReference>
<dbReference type="CDD" id="cd06558">
    <property type="entry name" value="crotonase-like"/>
    <property type="match status" value="1"/>
</dbReference>
<dbReference type="Gene3D" id="3.90.226.10">
    <property type="entry name" value="2-enoyl-CoA Hydratase, Chain A, domain 1"/>
    <property type="match status" value="1"/>
</dbReference>